<dbReference type="InterPro" id="IPR050815">
    <property type="entry name" value="TF_fung"/>
</dbReference>
<dbReference type="SUPFAM" id="SSF57701">
    <property type="entry name" value="Zn2/Cys6 DNA-binding domain"/>
    <property type="match status" value="1"/>
</dbReference>
<reference evidence="9" key="2">
    <citation type="journal article" date="2023" name="IMA Fungus">
        <title>Comparative genomic study of the Penicillium genus elucidates a diverse pangenome and 15 lateral gene transfer events.</title>
        <authorList>
            <person name="Petersen C."/>
            <person name="Sorensen T."/>
            <person name="Nielsen M.R."/>
            <person name="Sondergaard T.E."/>
            <person name="Sorensen J.L."/>
            <person name="Fitzpatrick D.A."/>
            <person name="Frisvad J.C."/>
            <person name="Nielsen K.L."/>
        </authorList>
    </citation>
    <scope>NUCLEOTIDE SEQUENCE</scope>
    <source>
        <strain evidence="9">IBT 16125</strain>
    </source>
</reference>
<evidence type="ECO:0000256" key="7">
    <source>
        <dbReference type="SAM" id="MobiDB-lite"/>
    </source>
</evidence>
<dbReference type="InterPro" id="IPR001138">
    <property type="entry name" value="Zn2Cys6_DnaBD"/>
</dbReference>
<evidence type="ECO:0000313" key="9">
    <source>
        <dbReference type="EMBL" id="KAJ5450292.1"/>
    </source>
</evidence>
<protein>
    <recommendedName>
        <fullName evidence="8">Zn(2)-C6 fungal-type domain-containing protein</fullName>
    </recommendedName>
</protein>
<keyword evidence="6" id="KW-0539">Nucleus</keyword>
<evidence type="ECO:0000256" key="6">
    <source>
        <dbReference type="ARBA" id="ARBA00023242"/>
    </source>
</evidence>
<keyword evidence="3" id="KW-0805">Transcription regulation</keyword>
<evidence type="ECO:0000259" key="8">
    <source>
        <dbReference type="Pfam" id="PF00172"/>
    </source>
</evidence>
<evidence type="ECO:0000313" key="10">
    <source>
        <dbReference type="Proteomes" id="UP001213681"/>
    </source>
</evidence>
<evidence type="ECO:0000256" key="4">
    <source>
        <dbReference type="ARBA" id="ARBA00023125"/>
    </source>
</evidence>
<evidence type="ECO:0000256" key="2">
    <source>
        <dbReference type="ARBA" id="ARBA00022723"/>
    </source>
</evidence>
<feature type="region of interest" description="Disordered" evidence="7">
    <location>
        <begin position="614"/>
        <end position="638"/>
    </location>
</feature>
<evidence type="ECO:0000256" key="1">
    <source>
        <dbReference type="ARBA" id="ARBA00004123"/>
    </source>
</evidence>
<sequence length="709" mass="79835">MTSLERRKKTRCPGERPACSTCTRLKQSCQYSRSYDSWEGSAGSDGVLEDRLHQLEEKMNLVLEQSTSNRHVGAGPLDSHSIGQSASGDAASRSTHGGHEASTRRFGSHDELSLQSANMTTNLTTFTIPPKDMISKCIALYFQYCHKQPLWLFDPEIFSNLSDIPDEVIFGISSLALRYSRSHIPDGQVDQLCRQYAEAAHSLISLRIARGRVNLSTMQALCLIALAEYIANDTHLAWVHIGLVTNLAKCGNIDIELHEGQSTPTLEARRRLFWSINFLNQQFGPRSLSLNILRDIQNPKYTAVNIDTPREMGVIPPQVPVETGSLSSRGGIWVYMVQLGSLWREVQHYISHCASGYFTPPWSVESGYSIIGAHLMNLETNFPTSHRYDSARFQEQSVEELHGDRWYWSPWLYLQFTYHAVHSVINHPFLYSWRPQQSAQLAVPNTFWKTSSELALIHTTWTVRLIDMVTEKDYQLSDPSIGHLVAIAITIHLYYCRAADPVLRESAQRKVETCTNFLGDLAAKWPTCDVIYQKVQTLIQSAFAVSPNSTNSRSPRRTISIDTALMWDILLQSSPEAPSGSPGRGLFDPSFFDTPRDKQHEKVTVETEIFHNSTRTVDTSDGGQALPPYSSTVRDRQSSDVSYHESWREGSSISVSNGAVQGPLPRDSLVWSAPGLQSDVSFMDITRDPFYQFQDQDRPYMGVWEIGNL</sequence>
<dbReference type="EMBL" id="JAPVEA010000006">
    <property type="protein sequence ID" value="KAJ5450292.1"/>
    <property type="molecule type" value="Genomic_DNA"/>
</dbReference>
<gene>
    <name evidence="9" type="ORF">N7458_006741</name>
</gene>
<dbReference type="CDD" id="cd12148">
    <property type="entry name" value="fungal_TF_MHR"/>
    <property type="match status" value="1"/>
</dbReference>
<dbReference type="PANTHER" id="PTHR47338:SF6">
    <property type="entry name" value="ZN(II)2CYS6 TRANSCRIPTION FACTOR (EUROFUNG)"/>
    <property type="match status" value="1"/>
</dbReference>
<proteinExistence type="predicted"/>
<dbReference type="Proteomes" id="UP001213681">
    <property type="component" value="Unassembled WGS sequence"/>
</dbReference>
<organism evidence="9 10">
    <name type="scientific">Penicillium daleae</name>
    <dbReference type="NCBI Taxonomy" id="63821"/>
    <lineage>
        <taxon>Eukaryota</taxon>
        <taxon>Fungi</taxon>
        <taxon>Dikarya</taxon>
        <taxon>Ascomycota</taxon>
        <taxon>Pezizomycotina</taxon>
        <taxon>Eurotiomycetes</taxon>
        <taxon>Eurotiomycetidae</taxon>
        <taxon>Eurotiales</taxon>
        <taxon>Aspergillaceae</taxon>
        <taxon>Penicillium</taxon>
    </lineage>
</organism>
<comment type="caution">
    <text evidence="9">The sequence shown here is derived from an EMBL/GenBank/DDBJ whole genome shotgun (WGS) entry which is preliminary data.</text>
</comment>
<reference evidence="9" key="1">
    <citation type="submission" date="2022-12" db="EMBL/GenBank/DDBJ databases">
        <authorList>
            <person name="Petersen C."/>
        </authorList>
    </citation>
    <scope>NUCLEOTIDE SEQUENCE</scope>
    <source>
        <strain evidence="9">IBT 16125</strain>
    </source>
</reference>
<dbReference type="AlphaFoldDB" id="A0AAD6C5Y6"/>
<evidence type="ECO:0000256" key="3">
    <source>
        <dbReference type="ARBA" id="ARBA00023015"/>
    </source>
</evidence>
<keyword evidence="4" id="KW-0238">DNA-binding</keyword>
<dbReference type="Pfam" id="PF00172">
    <property type="entry name" value="Zn_clus"/>
    <property type="match status" value="1"/>
</dbReference>
<keyword evidence="10" id="KW-1185">Reference proteome</keyword>
<dbReference type="RefSeq" id="XP_056765827.1">
    <property type="nucleotide sequence ID" value="XM_056910123.1"/>
</dbReference>
<name>A0AAD6C5Y6_9EURO</name>
<evidence type="ECO:0000256" key="5">
    <source>
        <dbReference type="ARBA" id="ARBA00023163"/>
    </source>
</evidence>
<feature type="domain" description="Zn(2)-C6 fungal-type" evidence="8">
    <location>
        <begin position="6"/>
        <end position="34"/>
    </location>
</feature>
<feature type="compositionally biased region" description="Basic and acidic residues" evidence="7">
    <location>
        <begin position="97"/>
        <end position="111"/>
    </location>
</feature>
<dbReference type="GO" id="GO:0008270">
    <property type="term" value="F:zinc ion binding"/>
    <property type="evidence" value="ECO:0007669"/>
    <property type="project" value="InterPro"/>
</dbReference>
<comment type="subcellular location">
    <subcellularLocation>
        <location evidence="1">Nucleus</location>
    </subcellularLocation>
</comment>
<dbReference type="GO" id="GO:0005634">
    <property type="term" value="C:nucleus"/>
    <property type="evidence" value="ECO:0007669"/>
    <property type="project" value="UniProtKB-SubCell"/>
</dbReference>
<dbReference type="GeneID" id="81600366"/>
<dbReference type="Gene3D" id="4.10.240.10">
    <property type="entry name" value="Zn(2)-C6 fungal-type DNA-binding domain"/>
    <property type="match status" value="1"/>
</dbReference>
<feature type="compositionally biased region" description="Polar residues" evidence="7">
    <location>
        <begin position="81"/>
        <end position="95"/>
    </location>
</feature>
<keyword evidence="5" id="KW-0804">Transcription</keyword>
<dbReference type="CDD" id="cd00067">
    <property type="entry name" value="GAL4"/>
    <property type="match status" value="1"/>
</dbReference>
<dbReference type="PANTHER" id="PTHR47338">
    <property type="entry name" value="ZN(II)2CYS6 TRANSCRIPTION FACTOR (EUROFUNG)-RELATED"/>
    <property type="match status" value="1"/>
</dbReference>
<dbReference type="GO" id="GO:0000981">
    <property type="term" value="F:DNA-binding transcription factor activity, RNA polymerase II-specific"/>
    <property type="evidence" value="ECO:0007669"/>
    <property type="project" value="InterPro"/>
</dbReference>
<keyword evidence="2" id="KW-0479">Metal-binding</keyword>
<dbReference type="InterPro" id="IPR036864">
    <property type="entry name" value="Zn2-C6_fun-type_DNA-bd_sf"/>
</dbReference>
<feature type="region of interest" description="Disordered" evidence="7">
    <location>
        <begin position="70"/>
        <end position="111"/>
    </location>
</feature>
<dbReference type="GO" id="GO:0003677">
    <property type="term" value="F:DNA binding"/>
    <property type="evidence" value="ECO:0007669"/>
    <property type="project" value="UniProtKB-KW"/>
</dbReference>
<accession>A0AAD6C5Y6</accession>